<sequence length="101" mass="10470">MREVKFVNTKVKIGGLLLILGIGLFVGGAVGYVTGHLPAEQISGIGALALIFVGVGAGVKKAKQSAGGMKMVKNDFFTKNRVKTALRVGLATYFFVNGNGA</sequence>
<organism evidence="2">
    <name type="scientific">Candidatus Methanogaster sp. ANME-2c ERB4</name>
    <dbReference type="NCBI Taxonomy" id="2759911"/>
    <lineage>
        <taxon>Archaea</taxon>
        <taxon>Methanobacteriati</taxon>
        <taxon>Methanobacteriota</taxon>
        <taxon>Stenosarchaea group</taxon>
        <taxon>Methanomicrobia</taxon>
        <taxon>Methanosarcinales</taxon>
        <taxon>ANME-2 cluster</taxon>
        <taxon>Candidatus Methanogasteraceae</taxon>
        <taxon>Candidatus Methanogaster</taxon>
    </lineage>
</organism>
<dbReference type="EMBL" id="MT631260">
    <property type="protein sequence ID" value="QNO47353.1"/>
    <property type="molecule type" value="Genomic_DNA"/>
</dbReference>
<evidence type="ECO:0000256" key="1">
    <source>
        <dbReference type="SAM" id="Phobius"/>
    </source>
</evidence>
<keyword evidence="1" id="KW-1133">Transmembrane helix</keyword>
<feature type="transmembrane region" description="Helical" evidence="1">
    <location>
        <begin position="12"/>
        <end position="35"/>
    </location>
</feature>
<evidence type="ECO:0000313" key="2">
    <source>
        <dbReference type="EMBL" id="QNO47353.1"/>
    </source>
</evidence>
<keyword evidence="1" id="KW-0812">Transmembrane</keyword>
<reference evidence="2" key="1">
    <citation type="submission" date="2020-06" db="EMBL/GenBank/DDBJ databases">
        <title>Unique genomic features of the anaerobic methanotrophic archaea.</title>
        <authorList>
            <person name="Chadwick G.L."/>
            <person name="Skennerton C.T."/>
            <person name="Laso-Perez R."/>
            <person name="Leu A.O."/>
            <person name="Speth D.R."/>
            <person name="Yu H."/>
            <person name="Morgan-Lang C."/>
            <person name="Hatzenpichler R."/>
            <person name="Goudeau D."/>
            <person name="Malmstrom R."/>
            <person name="Brazelton W.J."/>
            <person name="Woyke T."/>
            <person name="Hallam S.J."/>
            <person name="Tyson G.W."/>
            <person name="Wegener G."/>
            <person name="Boetius A."/>
            <person name="Orphan V."/>
        </authorList>
    </citation>
    <scope>NUCLEOTIDE SEQUENCE</scope>
</reference>
<gene>
    <name evidence="2" type="ORF">LNGCCOLK_00030</name>
</gene>
<protein>
    <submittedName>
        <fullName evidence="2">Uncharacterized protein</fullName>
    </submittedName>
</protein>
<accession>A0A7G9YH69</accession>
<feature type="transmembrane region" description="Helical" evidence="1">
    <location>
        <begin position="41"/>
        <end position="59"/>
    </location>
</feature>
<proteinExistence type="predicted"/>
<keyword evidence="1" id="KW-0472">Membrane</keyword>
<dbReference type="AlphaFoldDB" id="A0A7G9YH69"/>
<name>A0A7G9YH69_9EURY</name>